<dbReference type="RefSeq" id="WP_074476874.1">
    <property type="nucleotide sequence ID" value="NZ_FMCT01000012.1"/>
</dbReference>
<dbReference type="EMBL" id="FMCT01000012">
    <property type="protein sequence ID" value="SCF42457.1"/>
    <property type="molecule type" value="Genomic_DNA"/>
</dbReference>
<protein>
    <submittedName>
        <fullName evidence="1">Uncharacterized protein</fullName>
    </submittedName>
</protein>
<accession>A0A1C5AB66</accession>
<evidence type="ECO:0000313" key="1">
    <source>
        <dbReference type="EMBL" id="SCF42457.1"/>
    </source>
</evidence>
<keyword evidence="2" id="KW-1185">Reference proteome</keyword>
<name>A0A1C5AB66_9ACTN</name>
<gene>
    <name evidence="1" type="ORF">GA0070563_11281</name>
</gene>
<dbReference type="Proteomes" id="UP000183585">
    <property type="component" value="Unassembled WGS sequence"/>
</dbReference>
<proteinExistence type="predicted"/>
<sequence length="85" mass="9802">MPKLYELRVFKGQQPVRVANRLLVTLDLADPASVNDLLRRHLLAIAERDGATRRDAHLYHVNVHEVRNERAERDASFQFSTPVEV</sequence>
<organism evidence="1 2">
    <name type="scientific">Micromonospora carbonacea</name>
    <dbReference type="NCBI Taxonomy" id="47853"/>
    <lineage>
        <taxon>Bacteria</taxon>
        <taxon>Bacillati</taxon>
        <taxon>Actinomycetota</taxon>
        <taxon>Actinomycetes</taxon>
        <taxon>Micromonosporales</taxon>
        <taxon>Micromonosporaceae</taxon>
        <taxon>Micromonospora</taxon>
    </lineage>
</organism>
<reference evidence="2" key="1">
    <citation type="submission" date="2016-06" db="EMBL/GenBank/DDBJ databases">
        <authorList>
            <person name="Varghese N."/>
            <person name="Submissions Spin"/>
        </authorList>
    </citation>
    <scope>NUCLEOTIDE SEQUENCE [LARGE SCALE GENOMIC DNA]</scope>
    <source>
        <strain evidence="2">DSM 43168</strain>
    </source>
</reference>
<dbReference type="AlphaFoldDB" id="A0A1C5AB66"/>
<evidence type="ECO:0000313" key="2">
    <source>
        <dbReference type="Proteomes" id="UP000183585"/>
    </source>
</evidence>